<evidence type="ECO:0000256" key="8">
    <source>
        <dbReference type="ARBA" id="ARBA00023315"/>
    </source>
</evidence>
<evidence type="ECO:0000259" key="12">
    <source>
        <dbReference type="PROSITE" id="PS52019"/>
    </source>
</evidence>
<feature type="region of interest" description="N-terminal hotdog fold" evidence="9">
    <location>
        <begin position="3970"/>
        <end position="4092"/>
    </location>
</feature>
<dbReference type="SMART" id="SM00825">
    <property type="entry name" value="PKS_KS"/>
    <property type="match status" value="3"/>
</dbReference>
<dbReference type="Pfam" id="PF14765">
    <property type="entry name" value="PS-DH"/>
    <property type="match status" value="2"/>
</dbReference>
<dbReference type="InterPro" id="IPR055123">
    <property type="entry name" value="SpnB-like_Rossmann"/>
</dbReference>
<dbReference type="Gene3D" id="1.10.1200.10">
    <property type="entry name" value="ACP-like"/>
    <property type="match status" value="3"/>
</dbReference>
<evidence type="ECO:0000256" key="1">
    <source>
        <dbReference type="ARBA" id="ARBA00001957"/>
    </source>
</evidence>
<evidence type="ECO:0000256" key="6">
    <source>
        <dbReference type="ARBA" id="ARBA00023194"/>
    </source>
</evidence>
<dbReference type="Pfam" id="PF00698">
    <property type="entry name" value="Acyl_transf_1"/>
    <property type="match status" value="3"/>
</dbReference>
<dbReference type="Pfam" id="PF16197">
    <property type="entry name" value="KAsynt_C_assoc"/>
    <property type="match status" value="3"/>
</dbReference>
<dbReference type="Pfam" id="PF21089">
    <property type="entry name" value="PKS_DH_N"/>
    <property type="match status" value="2"/>
</dbReference>
<comment type="caution">
    <text evidence="9">Lacks conserved residue(s) required for the propagation of feature annotation.</text>
</comment>
<keyword evidence="8" id="KW-0012">Acyltransferase</keyword>
<comment type="cofactor">
    <cofactor evidence="1">
        <name>pantetheine 4'-phosphate</name>
        <dbReference type="ChEBI" id="CHEBI:47942"/>
    </cofactor>
</comment>
<dbReference type="SUPFAM" id="SSF51735">
    <property type="entry name" value="NAD(P)-binding Rossmann-fold domains"/>
    <property type="match status" value="4"/>
</dbReference>
<keyword evidence="4" id="KW-0597">Phosphoprotein</keyword>
<dbReference type="InterPro" id="IPR049551">
    <property type="entry name" value="PKS_DH_C"/>
</dbReference>
<dbReference type="Pfam" id="PF02801">
    <property type="entry name" value="Ketoacyl-synt_C"/>
    <property type="match status" value="3"/>
</dbReference>
<dbReference type="InterPro" id="IPR006162">
    <property type="entry name" value="Ppantetheine_attach_site"/>
</dbReference>
<feature type="region of interest" description="N-terminal hotdog fold" evidence="9">
    <location>
        <begin position="2290"/>
        <end position="2412"/>
    </location>
</feature>
<evidence type="ECO:0000256" key="3">
    <source>
        <dbReference type="ARBA" id="ARBA00022450"/>
    </source>
</evidence>
<dbReference type="PROSITE" id="PS50075">
    <property type="entry name" value="CARRIER"/>
    <property type="match status" value="3"/>
</dbReference>
<feature type="domain" description="Carrier" evidence="10">
    <location>
        <begin position="1348"/>
        <end position="1423"/>
    </location>
</feature>
<dbReference type="SMART" id="SM00823">
    <property type="entry name" value="PKS_PP"/>
    <property type="match status" value="3"/>
</dbReference>
<dbReference type="Gene3D" id="3.30.70.3290">
    <property type="match status" value="3"/>
</dbReference>
<dbReference type="Gene3D" id="3.40.366.10">
    <property type="entry name" value="Malonyl-Coenzyme A Acyl Carrier Protein, domain 2"/>
    <property type="match status" value="3"/>
</dbReference>
<feature type="domain" description="Ketosynthase family 3 (KS3)" evidence="11">
    <location>
        <begin position="1442"/>
        <end position="1866"/>
    </location>
</feature>
<feature type="domain" description="Ketosynthase family 3 (KS3)" evidence="11">
    <location>
        <begin position="3108"/>
        <end position="3532"/>
    </location>
</feature>
<dbReference type="InterPro" id="IPR057326">
    <property type="entry name" value="KR_dom"/>
</dbReference>
<organism evidence="13 14">
    <name type="scientific">Streptomyces iranensis</name>
    <dbReference type="NCBI Taxonomy" id="576784"/>
    <lineage>
        <taxon>Bacteria</taxon>
        <taxon>Bacillati</taxon>
        <taxon>Actinomycetota</taxon>
        <taxon>Actinomycetes</taxon>
        <taxon>Kitasatosporales</taxon>
        <taxon>Streptomycetaceae</taxon>
        <taxon>Streptomyces</taxon>
        <taxon>Streptomyces violaceusniger group</taxon>
    </lineage>
</organism>
<dbReference type="InterPro" id="IPR049552">
    <property type="entry name" value="PKS_DH_N"/>
</dbReference>
<dbReference type="Pfam" id="PF00550">
    <property type="entry name" value="PP-binding"/>
    <property type="match status" value="3"/>
</dbReference>
<dbReference type="SMART" id="SM00827">
    <property type="entry name" value="PKS_AT"/>
    <property type="match status" value="3"/>
</dbReference>
<dbReference type="InterPro" id="IPR014030">
    <property type="entry name" value="Ketoacyl_synth_N"/>
</dbReference>
<comment type="caution">
    <text evidence="13">The sequence shown here is derived from an EMBL/GenBank/DDBJ whole genome shotgun (WGS) entry which is preliminary data.</text>
</comment>
<dbReference type="CDD" id="cd00833">
    <property type="entry name" value="PKS"/>
    <property type="match status" value="3"/>
</dbReference>
<dbReference type="InterPro" id="IPR020806">
    <property type="entry name" value="PKS_PP-bd"/>
</dbReference>
<dbReference type="InterPro" id="IPR036291">
    <property type="entry name" value="NAD(P)-bd_dom_sf"/>
</dbReference>
<dbReference type="InterPro" id="IPR020841">
    <property type="entry name" value="PKS_Beta-ketoAc_synthase_dom"/>
</dbReference>
<dbReference type="SMART" id="SM00822">
    <property type="entry name" value="PKS_KR"/>
    <property type="match status" value="2"/>
</dbReference>
<dbReference type="SMART" id="SM00826">
    <property type="entry name" value="PKS_DH"/>
    <property type="match status" value="2"/>
</dbReference>
<feature type="active site" description="Proton acceptor; for dehydratase activity" evidence="9">
    <location>
        <position position="4002"/>
    </location>
</feature>
<keyword evidence="5 13" id="KW-0808">Transferase</keyword>
<dbReference type="InterPro" id="IPR009081">
    <property type="entry name" value="PP-bd_ACP"/>
</dbReference>
<feature type="domain" description="Carrier" evidence="10">
    <location>
        <begin position="4284"/>
        <end position="4362"/>
    </location>
</feature>
<dbReference type="PROSITE" id="PS52019">
    <property type="entry name" value="PKS_MFAS_DH"/>
    <property type="match status" value="2"/>
</dbReference>
<dbReference type="InterPro" id="IPR020807">
    <property type="entry name" value="PKS_DH"/>
</dbReference>
<evidence type="ECO:0000259" key="10">
    <source>
        <dbReference type="PROSITE" id="PS50075"/>
    </source>
</evidence>
<dbReference type="SMART" id="SM01294">
    <property type="entry name" value="PKS_PP_betabranch"/>
    <property type="match status" value="3"/>
</dbReference>
<evidence type="ECO:0000256" key="4">
    <source>
        <dbReference type="ARBA" id="ARBA00022553"/>
    </source>
</evidence>
<reference evidence="13 14" key="1">
    <citation type="submission" date="2021-03" db="EMBL/GenBank/DDBJ databases">
        <title>Genomic Encyclopedia of Type Strains, Phase IV (KMG-IV): sequencing the most valuable type-strain genomes for metagenomic binning, comparative biology and taxonomic classification.</title>
        <authorList>
            <person name="Goeker M."/>
        </authorList>
    </citation>
    <scope>NUCLEOTIDE SEQUENCE [LARGE SCALE GENOMIC DNA]</scope>
    <source>
        <strain evidence="13 14">DSM 41954</strain>
    </source>
</reference>
<dbReference type="InterPro" id="IPR016036">
    <property type="entry name" value="Malonyl_transacylase_ACP-bd"/>
</dbReference>
<comment type="pathway">
    <text evidence="2">Antibiotic biosynthesis.</text>
</comment>
<dbReference type="CDD" id="cd08956">
    <property type="entry name" value="KR_3_FAS_SDR_x"/>
    <property type="match status" value="1"/>
</dbReference>
<dbReference type="InterPro" id="IPR042104">
    <property type="entry name" value="PKS_dehydratase_sf"/>
</dbReference>
<dbReference type="SUPFAM" id="SSF55048">
    <property type="entry name" value="Probable ACP-binding domain of malonyl-CoA ACP transacylase"/>
    <property type="match status" value="3"/>
</dbReference>
<keyword evidence="14" id="KW-1185">Reference proteome</keyword>
<evidence type="ECO:0000259" key="11">
    <source>
        <dbReference type="PROSITE" id="PS52004"/>
    </source>
</evidence>
<dbReference type="InterPro" id="IPR036736">
    <property type="entry name" value="ACP-like_sf"/>
</dbReference>
<name>A0ABS4N9V7_9ACTN</name>
<dbReference type="InterPro" id="IPR016035">
    <property type="entry name" value="Acyl_Trfase/lysoPLipase"/>
</dbReference>
<dbReference type="InterPro" id="IPR016039">
    <property type="entry name" value="Thiolase-like"/>
</dbReference>
<dbReference type="GO" id="GO:0016740">
    <property type="term" value="F:transferase activity"/>
    <property type="evidence" value="ECO:0007669"/>
    <property type="project" value="UniProtKB-KW"/>
</dbReference>
<dbReference type="PROSITE" id="PS52004">
    <property type="entry name" value="KS3_2"/>
    <property type="match status" value="3"/>
</dbReference>
<keyword evidence="6" id="KW-0045">Antibiotic biosynthesis</keyword>
<evidence type="ECO:0000256" key="2">
    <source>
        <dbReference type="ARBA" id="ARBA00004792"/>
    </source>
</evidence>
<dbReference type="Pfam" id="PF00109">
    <property type="entry name" value="ketoacyl-synt"/>
    <property type="match status" value="3"/>
</dbReference>
<sequence>MADQSKLREYLNKVIVDLARTRERLHELQDADHEPIAVVGMACRFPGGVGTPEDLWALLASGGDAVSGFPADRGWNLSALYDPDPGTAGKSYVAEGGFLSDVSGFDADFFGISPREAVSLDPQQRLLLETAWETFERAGIDPADLSGSRTGVFVGTNGQDYHSSVVAAGEEHSGYGVTAATASAMSGRVSYMFGLEGPAVTVDTACSSSLVALHLAVQALRKGECSMALAGGATVMTTPFSFVEFSRQRGLAPDGRCKSFSGAADGTGWGEGVGWVLLERQSDAERLGHQILAVVRGSAVNQDGASNGLTAPNGPAQQRVIRQALANAGLSPADVDVVEAHGTGTRLGDPIEAQALLETYGQDRVQPLLLGSIKSNIGHTQAAAGVAGVIKMVLAMRHGVVPRTLHVDSPTPEVDWASGGVSLVMSQVSWPAVDRARRAAVSSFGVSGTNAHVVLEAGPGESEMFGERDGSVVPWVVSAKTAAGVRAQALRLRAFVEERPGLEPVDVGWSLASRPLFDHRAVVVGADRDELLARLADVEAEVVARGALALMFTGQGSQTPGMGRGLYEVFPVFAAAFDEVCAVFEPGLLLADAEALDRTEHAQPALFALEVALFRLLESWGVQPDYLLGHSIGEVAAAHVAGVLSLEDAAKLVSARGRLMQALPSGGAMVSIQASEAEVRPWLTDRVAIAAVNGPVSVVVSGDEDVVLAIAARFGKSRRLRVSHAFHSPLMEPMLAEFREVVSSLRFHAPQIPVVSTVTGGLLTADAEYWVEQVRATVRFADGVRELGDRGVRTFLEVGPGGVLAAMAQESLGDEAAAFASLRKDVVEPLAVVGAVGKAYARGVGVDWKALLAGGRRVELPTYAFQRERYWLKSADEPAFDEWLYRAVWQPAAEIQSVDGGGTWLAVVPGGGAGDELLAGLAGLGMTFRRVAVEDIEQLGDEPAPRGVLSLLALDEESHPEYPAVGRGLLSTARLVGALEEAGIAAPLWCVTSGGVGTGSGDRVRNVAQSQVWGLGRVAALEHPQRWGGLIDLPEHADDAAVTLLAQVLTGDGSEDQVAIRRSGVLVRRLARATPTPGGWNPRGTVLVTGGTGALGSHVARWLAAEGAERVVLVSRQGEAAPGASELTSQLTGLGAEVSVVACDVTDREALGRLVGGLPELTAVVHTAGVGAYRSLAESGDRDLAEVMAAKVAGAAHLDDVLDDRDLDAFVVFSSVAGFWGSGGQGAYAAANAYLDAVVERRRARGRSGTSVAWGPWAGDGLAARPGMAQQLGRQGLTLMDPGVALAAMRAVAANDEPVTAVADVDWGRFAPAFAAAAPRKLIGDLPEVRRALEGDAALSPTPSTSAGDLLDLVSRQAAAVLGYRDTATVDPGKAFRDLGFDSLTAVELRTRLAATTGLRLPATVVFDHPTAAALAGHLRAELLGERAEIAGPVPSAAAADDDPIVIVSMSCRFPGGVGTPEELWELVAAGNDVISAFPADRGWNVDGLYDPDPDAKGKTYSIEGGFLRDAADFDADFFGISPREALAIDPQQRLLLETAWEAFERAGIAPETLRGTRTGVFVGSNGQNYLSRLPSVPETVEGYVGVSISGSVASGRVSYTFGLEGPAVTVDTACSSSLVALHLAAQALRQGECSMALAGGVTVMSSPDAFVEFSRQRGLAADGRCKAFAAGADGMGWSEGAGWLLLERQSDAERQGHQILASVRGSAVNQDGASNGLTAPNGPSQQRVIRQALANARFSPADVDVVEAHGTGTRLGDPIEAQAVLATYGQDRVEPLLLGSIKSNIGHTQAAAGVAGVIKMVLAMRHGVVPQTLHVDSPSSEVDWSSGAVSLATSQMAWPSSGRVRRSAVSSFGMSGTNAHVVLEAAPDKPETSEPGPRLTVPWVVSAKTAEGARAQVERLTAFVAERPGLDPVDVGWSLASRSVFEYRAVVGEGLVVRADGGKVVFVFPGQGSQWAGMAVELLDSSAVFAESVFECAAALSEFVDWSLVEVLRGGGGELDRVDVVQPVLWAVMVSLAELWRSYGVSPDAVVGHSQGEIAAAVVAGALSLRDGARVVALRSRVLLRIAGAGGMVSVGLSADEVVARLEGRPLGIAAYNGPSSVVVSGPADALDEWQAELESAGVRARRIPVDYASHSADVDGLREEILELLAPVAPRSGQVPFYSALTGELFDTSGLDSGYWFESLRRPVLFEQATRALVGDGHGVLIECSPHPVLTVGVQEVAVGSLRRDDGGLQRFLRSVAEAWTRGVEVDWKAVYPRGKQVELPTYAFQRQRFWLVAEEGVGGGIGHPLLASKVALAGDGGVVLSGRVSLRTHPWLGDYAVRERVLLPGAAFAELALRAADEVGCERVHEVVVGEPLAVPDRGEVQLQVAVAAPDASGDRRFTAYARSDEDAEWVAHASGLLGRAPAAEAVALTQWPPPGAAPVDVDDLYAELGAAGYRLGPAFQVVAAAWRDGETAYAEIRLPEGTEGYGLHPALLDGALQVSGRDGLPFSFGGVTLYATGATAARVRIWALGPDSVAIDVADELGQPVASVERVAVRPAPSPGPAGPADSLFGVDWVPVAGDGARDDGEWAVLGDSALGMQLGVPVHRELATIGPETTTVVVEMGGGGFAAEAVHSATTATVELVRAWLGEQRLERARLVLVTRGAVAADEGEDVADAAGAAVLGLMRSAQSENPGRFMLVDLERGGVDGLRDAAASGEPQVAVRAGVVRVPRLVRIARSGAAGVPELGAAGTVLVTGGTGTLGALVARHLVASYGARHLLLLSRRGPDAPGARELVDELNGLGAETTVVACDAADRESLAGVIAGIAVEHPLIGVVHTAGVMHDGLVATMEDGQLADVLRPKVDIAANLHALTRETELSAFVLFSSFAAVLGSPGQGNYAAANAYLDAIAQHRHALGLPATSVGWGLWEQRSEMTGRLGDRDVDRIARGGVLPLSTGQGLALLDAAWSSARAHTVPVGLDLAALRRRGEDLPRLLAGLVSRPVRRARAAVGVGGVSDGLAAMTEAQRRTFLTELVRKESAAVLGAADAAAVGEEKAFRDLGFDSLTAVELRNRLGARTGLRLSATVAFDYPTPVALADHLQAELLGEKLDTAGLVAAAVTDTDPVVVVSMSCRFPGGVDTPEALWHLLASGGDAISTFPTDRGWDIEGLYDPDPEAAGKTYSIAGGFLADAGGFDAGFFGISAREAVAMDPQQRLLLETAWEAFEAAGLDPTSLRGSRTGVFVGSNGQDYISRLHTMPEGVEGYAVSGGAGSVASGRVSYTFGLEGPAVTVDTACSSSLVALHLAAQALRQGECSMALAGGVTVMSAPYSFVEFSRQRGLAPDGRCKSFSGTADGTGWSEGVGWVLLERQSDAERLGHEVLAVVRGSAVNQDGASNGLTAPNGPAQQRVIRQALANAGLSPADVDVVEAHGTGTRLGDPIEAQALLATYGQDRVQPLLLGSIKSNIGHTQAAAGVAGVIKMVLAMRHGVVPRTLHVDEPSPEVDWASGAVSLATSRLEWPAVGRVCRSAVSSFGVSGTNAHVVLEAAPGKTDESETRPRVPVVPVVPWVVSAKTAAGMRAQALRLRAFVEERPELEPVDVGWSLASRPLFDHRAVVVGADRDELLARLADVEAEAVARGALALMFTGQGSQTPGMGRGLYEVFPVFAAAFDEVCAVFEPGLLLADVEALDQTEHAQPALFALEVALFRLLESWGVQPDYLLGHSIGEVAAAHVAGVLSLEDAAKLVAARGRLMQALPSGGAMVSIQASEAEVRPLLSDRVAIAAVNGPASVVVSGDEDAVVEIAARFEKTRRLRVSHAFHSPLMEPMLGEFWEVVSSLTFHTPQIPVVSTVTGSLLGTDAEYWVEQVRATVRFADGVRELGDRGVRTFLEVGPGGVLAAMAQESLGDDAAAFATLRKDVVEPLAVVGAVGKAYVRGVGVDWKALLAGGRRVELPTYAFQHQRYWLEPQRAVGDVAAAGLDQADHPLLGAAVPLAHGGGVLLTGRVSVRTHPWLADHTVLDEVVFPATAFAELVWRAGDEVGYERIVELVVHTPLAVPEQGAVQLQVAVAAPGEAGLREFAVYARTDGASGWTRHASGALAQDVREEDVREEDVREEVGGLAVWPPTGAVPLPLDGLYERYAEAGVRYGPVFRGLTAAWQGDDELFAEVRLADESTRMYGLHPALFDAALHVLGIGDTERTGLPHSFAGMILRASGASVVRVRIASAGPDAVSLELADGRGQPVASVNRLELRPVPVEAGVHATASDGGAVVVRPARRNAQAGTETELADRLKAMPATERYDFFVALVRSNALSVLGESPAGVVEDDKAFREAGFDSLTGVELRNRLVAVTGVRLPATVVFDHPTPQALAEFLTGELGPAREAPATPLEELERLEAALARAPRDEALGVQLKERLRKILAAWSRPAEGEAAPGFADELEAADADAVLNLIDGKFGRRN</sequence>
<dbReference type="InterPro" id="IPR001227">
    <property type="entry name" value="Ac_transferase_dom_sf"/>
</dbReference>
<evidence type="ECO:0000256" key="7">
    <source>
        <dbReference type="ARBA" id="ARBA00023268"/>
    </source>
</evidence>
<feature type="domain" description="Carrier" evidence="10">
    <location>
        <begin position="3015"/>
        <end position="3090"/>
    </location>
</feature>
<dbReference type="InterPro" id="IPR014031">
    <property type="entry name" value="Ketoacyl_synth_C"/>
</dbReference>
<dbReference type="SUPFAM" id="SSF52151">
    <property type="entry name" value="FabD/lysophospholipase-like"/>
    <property type="match status" value="3"/>
</dbReference>
<feature type="region of interest" description="C-terminal hotdog fold" evidence="9">
    <location>
        <begin position="2424"/>
        <end position="2570"/>
    </location>
</feature>
<dbReference type="InterPro" id="IPR049900">
    <property type="entry name" value="PKS_mFAS_DH"/>
</dbReference>
<dbReference type="SUPFAM" id="SSF47336">
    <property type="entry name" value="ACP-like"/>
    <property type="match status" value="3"/>
</dbReference>
<dbReference type="InterPro" id="IPR018201">
    <property type="entry name" value="Ketoacyl_synth_AS"/>
</dbReference>
<dbReference type="Proteomes" id="UP000756710">
    <property type="component" value="Unassembled WGS sequence"/>
</dbReference>
<gene>
    <name evidence="13" type="ORF">J2Z30_009866</name>
</gene>
<dbReference type="InterPro" id="IPR013968">
    <property type="entry name" value="PKS_KR"/>
</dbReference>
<accession>A0ABS4N9V7</accession>
<dbReference type="SUPFAM" id="SSF53901">
    <property type="entry name" value="Thiolase-like"/>
    <property type="match status" value="3"/>
</dbReference>
<evidence type="ECO:0000256" key="9">
    <source>
        <dbReference type="PROSITE-ProRule" id="PRU01363"/>
    </source>
</evidence>
<keyword evidence="3" id="KW-0596">Phosphopantetheine</keyword>
<dbReference type="Pfam" id="PF22953">
    <property type="entry name" value="SpnB_Rossmann"/>
    <property type="match status" value="1"/>
</dbReference>
<protein>
    <submittedName>
        <fullName evidence="13">Acyl transferase domain-containing protein</fullName>
    </submittedName>
</protein>
<evidence type="ECO:0000256" key="5">
    <source>
        <dbReference type="ARBA" id="ARBA00022679"/>
    </source>
</evidence>
<feature type="region of interest" description="C-terminal hotdog fold" evidence="9">
    <location>
        <begin position="4114"/>
        <end position="4246"/>
    </location>
</feature>
<feature type="domain" description="Ketosynthase family 3 (KS3)" evidence="11">
    <location>
        <begin position="33"/>
        <end position="457"/>
    </location>
</feature>
<feature type="active site" description="Proton donor; for dehydratase activity" evidence="9">
    <location>
        <position position="4172"/>
    </location>
</feature>
<dbReference type="InterPro" id="IPR050091">
    <property type="entry name" value="PKS_NRPS_Biosynth_Enz"/>
</dbReference>
<dbReference type="Pfam" id="PF08990">
    <property type="entry name" value="Docking"/>
    <property type="match status" value="1"/>
</dbReference>
<dbReference type="EMBL" id="JAGGLR010000053">
    <property type="protein sequence ID" value="MBP2068784.1"/>
    <property type="molecule type" value="Genomic_DNA"/>
</dbReference>
<dbReference type="PANTHER" id="PTHR43775:SF51">
    <property type="entry name" value="INACTIVE PHENOLPHTHIOCEROL SYNTHESIS POLYKETIDE SYNTHASE TYPE I PKS1-RELATED"/>
    <property type="match status" value="1"/>
</dbReference>
<evidence type="ECO:0000313" key="14">
    <source>
        <dbReference type="Proteomes" id="UP000756710"/>
    </source>
</evidence>
<feature type="domain" description="PKS/mFAS DH" evidence="12">
    <location>
        <begin position="3970"/>
        <end position="4246"/>
    </location>
</feature>
<dbReference type="PANTHER" id="PTHR43775">
    <property type="entry name" value="FATTY ACID SYNTHASE"/>
    <property type="match status" value="1"/>
</dbReference>
<dbReference type="Gene3D" id="3.10.129.110">
    <property type="entry name" value="Polyketide synthase dehydratase"/>
    <property type="match status" value="2"/>
</dbReference>
<feature type="domain" description="PKS/mFAS DH" evidence="12">
    <location>
        <begin position="2290"/>
        <end position="2570"/>
    </location>
</feature>
<dbReference type="InterPro" id="IPR015083">
    <property type="entry name" value="NorB/c/GfsB-D-like_docking"/>
</dbReference>
<evidence type="ECO:0000313" key="13">
    <source>
        <dbReference type="EMBL" id="MBP2068784.1"/>
    </source>
</evidence>
<dbReference type="PROSITE" id="PS00012">
    <property type="entry name" value="PHOSPHOPANTETHEINE"/>
    <property type="match status" value="3"/>
</dbReference>
<keyword evidence="7" id="KW-0511">Multifunctional enzyme</keyword>
<dbReference type="Gene3D" id="3.40.50.720">
    <property type="entry name" value="NAD(P)-binding Rossmann-like Domain"/>
    <property type="match status" value="2"/>
</dbReference>
<proteinExistence type="predicted"/>
<dbReference type="Pfam" id="PF08659">
    <property type="entry name" value="KR"/>
    <property type="match status" value="2"/>
</dbReference>
<dbReference type="PROSITE" id="PS00606">
    <property type="entry name" value="KS3_1"/>
    <property type="match status" value="3"/>
</dbReference>
<dbReference type="InterPro" id="IPR032821">
    <property type="entry name" value="PKS_assoc"/>
</dbReference>
<dbReference type="Gene3D" id="3.40.47.10">
    <property type="match status" value="3"/>
</dbReference>
<dbReference type="InterPro" id="IPR014043">
    <property type="entry name" value="Acyl_transferase_dom"/>
</dbReference>
<dbReference type="CDD" id="cd08952">
    <property type="entry name" value="KR_1_SDR_x"/>
    <property type="match status" value="1"/>
</dbReference>